<dbReference type="SUPFAM" id="SSF53092">
    <property type="entry name" value="Creatinase/prolidase N-terminal domain"/>
    <property type="match status" value="1"/>
</dbReference>
<evidence type="ECO:0000313" key="7">
    <source>
        <dbReference type="Proteomes" id="UP000509301"/>
    </source>
</evidence>
<comment type="similarity">
    <text evidence="3">Belongs to the peptidase M24B family.</text>
</comment>
<dbReference type="PANTHER" id="PTHR46112">
    <property type="entry name" value="AMINOPEPTIDASE"/>
    <property type="match status" value="1"/>
</dbReference>
<evidence type="ECO:0000313" key="6">
    <source>
        <dbReference type="EMBL" id="QKQ99293.1"/>
    </source>
</evidence>
<dbReference type="GO" id="GO:0004177">
    <property type="term" value="F:aminopeptidase activity"/>
    <property type="evidence" value="ECO:0007669"/>
    <property type="project" value="UniProtKB-KW"/>
</dbReference>
<dbReference type="InterPro" id="IPR000587">
    <property type="entry name" value="Creatinase_N"/>
</dbReference>
<keyword evidence="1 3" id="KW-0479">Metal-binding</keyword>
<keyword evidence="7" id="KW-1185">Reference proteome</keyword>
<dbReference type="CDD" id="cd01092">
    <property type="entry name" value="APP-like"/>
    <property type="match status" value="1"/>
</dbReference>
<keyword evidence="2" id="KW-0378">Hydrolase</keyword>
<evidence type="ECO:0000256" key="2">
    <source>
        <dbReference type="ARBA" id="ARBA00022801"/>
    </source>
</evidence>
<dbReference type="Gene3D" id="3.90.230.10">
    <property type="entry name" value="Creatinase/methionine aminopeptidase superfamily"/>
    <property type="match status" value="1"/>
</dbReference>
<dbReference type="KEGG" id="mten:GWK48_01785"/>
<sequence length="357" mass="39706">MRLDKLDQIVEKAGVKNALILGEPNLFYFSGYRGVGGLLNCDGRRTLLVPLLEKYRGRKAESSEIDLKVYYPVKLTDDVIEGNMVTAIEKLCQPGINSKLLVDVGYIPVDMYLQLKTRFDVVDVTRHILNVRSIKEGSELEAIKRAQRATAVAMEKVRDELKENMTEVELAGTIDMNMRKGGAEDYAFPSIVAFGENGSEPHHVPGYRGLRPGDEVVIDIGAKFDGYSFDSTRTFLFGPTTGKMKAVYEIVLEAQLEAIDSINDGVVASEIDKVARRRIERSGYGQFFIHSTGHGVGIEVHESPSISMKSDDILKENMVITVEPGIYLDGEFGVRIEDTIIVRKGKAEVLETTYKTM</sequence>
<dbReference type="GeneID" id="55640637"/>
<feature type="domain" description="Creatinase N-terminal" evidence="5">
    <location>
        <begin position="2"/>
        <end position="134"/>
    </location>
</feature>
<dbReference type="Pfam" id="PF01321">
    <property type="entry name" value="Creatinase_N"/>
    <property type="match status" value="1"/>
</dbReference>
<dbReference type="PROSITE" id="PS00491">
    <property type="entry name" value="PROLINE_PEPTIDASE"/>
    <property type="match status" value="1"/>
</dbReference>
<accession>A0A6N0NQZ6</accession>
<feature type="domain" description="Peptidase M24" evidence="4">
    <location>
        <begin position="141"/>
        <end position="343"/>
    </location>
</feature>
<dbReference type="RefSeq" id="WP_174629058.1">
    <property type="nucleotide sequence ID" value="NZ_CP049074.1"/>
</dbReference>
<dbReference type="InterPro" id="IPR001131">
    <property type="entry name" value="Peptidase_M24B_aminopep-P_CS"/>
</dbReference>
<keyword evidence="6" id="KW-0645">Protease</keyword>
<dbReference type="Proteomes" id="UP000509301">
    <property type="component" value="Chromosome"/>
</dbReference>
<dbReference type="InterPro" id="IPR029149">
    <property type="entry name" value="Creatin/AminoP/Spt16_N"/>
</dbReference>
<dbReference type="Gene3D" id="3.40.350.10">
    <property type="entry name" value="Creatinase/prolidase N-terminal domain"/>
    <property type="match status" value="1"/>
</dbReference>
<organism evidence="6 7">
    <name type="scientific">Metallosphaera tengchongensis</name>
    <dbReference type="NCBI Taxonomy" id="1532350"/>
    <lineage>
        <taxon>Archaea</taxon>
        <taxon>Thermoproteota</taxon>
        <taxon>Thermoprotei</taxon>
        <taxon>Sulfolobales</taxon>
        <taxon>Sulfolobaceae</taxon>
        <taxon>Metallosphaera</taxon>
    </lineage>
</organism>
<dbReference type="InterPro" id="IPR000994">
    <property type="entry name" value="Pept_M24"/>
</dbReference>
<protein>
    <submittedName>
        <fullName evidence="6">Aminopeptidase P family protein</fullName>
    </submittedName>
</protein>
<evidence type="ECO:0000259" key="4">
    <source>
        <dbReference type="Pfam" id="PF00557"/>
    </source>
</evidence>
<dbReference type="OrthoDB" id="1346at2157"/>
<dbReference type="PANTHER" id="PTHR46112:SF9">
    <property type="entry name" value="XAA-PRO AMINOPEPTIDASE"/>
    <property type="match status" value="1"/>
</dbReference>
<dbReference type="EMBL" id="CP049074">
    <property type="protein sequence ID" value="QKQ99293.1"/>
    <property type="molecule type" value="Genomic_DNA"/>
</dbReference>
<evidence type="ECO:0000256" key="3">
    <source>
        <dbReference type="RuleBase" id="RU000590"/>
    </source>
</evidence>
<proteinExistence type="inferred from homology"/>
<dbReference type="InterPro" id="IPR050659">
    <property type="entry name" value="Peptidase_M24B"/>
</dbReference>
<gene>
    <name evidence="6" type="ORF">GWK48_01785</name>
</gene>
<dbReference type="GO" id="GO:0046872">
    <property type="term" value="F:metal ion binding"/>
    <property type="evidence" value="ECO:0007669"/>
    <property type="project" value="UniProtKB-KW"/>
</dbReference>
<dbReference type="InterPro" id="IPR036005">
    <property type="entry name" value="Creatinase/aminopeptidase-like"/>
</dbReference>
<evidence type="ECO:0000256" key="1">
    <source>
        <dbReference type="ARBA" id="ARBA00022723"/>
    </source>
</evidence>
<keyword evidence="6" id="KW-0031">Aminopeptidase</keyword>
<name>A0A6N0NQZ6_9CREN</name>
<dbReference type="SUPFAM" id="SSF55920">
    <property type="entry name" value="Creatinase/aminopeptidase"/>
    <property type="match status" value="1"/>
</dbReference>
<dbReference type="Pfam" id="PF00557">
    <property type="entry name" value="Peptidase_M24"/>
    <property type="match status" value="1"/>
</dbReference>
<evidence type="ECO:0000259" key="5">
    <source>
        <dbReference type="Pfam" id="PF01321"/>
    </source>
</evidence>
<dbReference type="AlphaFoldDB" id="A0A6N0NQZ6"/>
<reference evidence="6 7" key="1">
    <citation type="submission" date="2020-02" db="EMBL/GenBank/DDBJ databases">
        <title>Comparative genome analysis reveals the metabolism and evolution of the thermophilic archaeal genus Metallosphaera.</title>
        <authorList>
            <person name="Jiang C."/>
        </authorList>
    </citation>
    <scope>NUCLEOTIDE SEQUENCE [LARGE SCALE GENOMIC DNA]</scope>
    <source>
        <strain evidence="6 7">Ric-A</strain>
    </source>
</reference>